<evidence type="ECO:0000256" key="1">
    <source>
        <dbReference type="SAM" id="MobiDB-lite"/>
    </source>
</evidence>
<feature type="region of interest" description="Disordered" evidence="1">
    <location>
        <begin position="284"/>
        <end position="344"/>
    </location>
</feature>
<proteinExistence type="predicted"/>
<evidence type="ECO:0000313" key="2">
    <source>
        <dbReference type="EMBL" id="CAD6224677.1"/>
    </source>
</evidence>
<sequence length="514" mass="55993">MAGNFGARGRDERVGAGAYGPYRRDRGTFGVDRSWGRREGLARRGGAPHGDFREHDPAGLGASERRQPLLEEMGSGVGEFSQTDGVGSGDGNGVESDNDLGMSAVLGRNREGGEIIKAGGRCSKCSKKGRQAAACKAEVYCVICDSHEHMNHRCPLLRAPRPVAHAAGYAVMGLGFYHIPHAPLPRMKKDSKMARVSVVGGTLSSDQLIMQLKRVVPVKLSWELKELGEDHKENEFGRIMVAVLDPKLIPRKLDVVIGDHYFDLEFEVDKRGFYENGEEVDIVWDGGEDEGEGEGKMQGPNSGGGLDDDQSNERVNKRSKGNDGGDSGEEKRKGSQSEKDALVSSGHVLSEEEFQEFLNWKASKVLDIVMNEVLEEMATKVMGEKEGPLEIASDSTACDISDETEAGKDVMEVEEITVETQLEGLGKTLEMCAEANEEERCMLAAQGGQVDAKFVGVVLILEVVLSPSRASPRLAGVAVEHTLVRAKRVVQPRNLECNRGNNLTDFPFFPYQML</sequence>
<keyword evidence="3" id="KW-1185">Reference proteome</keyword>
<comment type="caution">
    <text evidence="2">The sequence shown here is derived from an EMBL/GenBank/DDBJ whole genome shotgun (WGS) entry which is preliminary data.</text>
</comment>
<gene>
    <name evidence="2" type="ORF">NCGR_LOCUS16927</name>
</gene>
<evidence type="ECO:0000313" key="3">
    <source>
        <dbReference type="Proteomes" id="UP000604825"/>
    </source>
</evidence>
<dbReference type="Proteomes" id="UP000604825">
    <property type="component" value="Unassembled WGS sequence"/>
</dbReference>
<dbReference type="AlphaFoldDB" id="A0A811NHT3"/>
<name>A0A811NHT3_9POAL</name>
<dbReference type="PANTHER" id="PTHR33170">
    <property type="entry name" value="DUF4283 DOMAIN-CONTAINING PROTEIN-RELATED"/>
    <property type="match status" value="1"/>
</dbReference>
<dbReference type="PANTHER" id="PTHR33170:SF40">
    <property type="entry name" value="OS04G0557100 PROTEIN"/>
    <property type="match status" value="1"/>
</dbReference>
<dbReference type="OrthoDB" id="693261at2759"/>
<organism evidence="2 3">
    <name type="scientific">Miscanthus lutarioriparius</name>
    <dbReference type="NCBI Taxonomy" id="422564"/>
    <lineage>
        <taxon>Eukaryota</taxon>
        <taxon>Viridiplantae</taxon>
        <taxon>Streptophyta</taxon>
        <taxon>Embryophyta</taxon>
        <taxon>Tracheophyta</taxon>
        <taxon>Spermatophyta</taxon>
        <taxon>Magnoliopsida</taxon>
        <taxon>Liliopsida</taxon>
        <taxon>Poales</taxon>
        <taxon>Poaceae</taxon>
        <taxon>PACMAD clade</taxon>
        <taxon>Panicoideae</taxon>
        <taxon>Andropogonodae</taxon>
        <taxon>Andropogoneae</taxon>
        <taxon>Saccharinae</taxon>
        <taxon>Miscanthus</taxon>
    </lineage>
</organism>
<reference evidence="2" key="1">
    <citation type="submission" date="2020-10" db="EMBL/GenBank/DDBJ databases">
        <authorList>
            <person name="Han B."/>
            <person name="Lu T."/>
            <person name="Zhao Q."/>
            <person name="Huang X."/>
            <person name="Zhao Y."/>
        </authorList>
    </citation>
    <scope>NUCLEOTIDE SEQUENCE</scope>
</reference>
<feature type="compositionally biased region" description="Basic and acidic residues" evidence="1">
    <location>
        <begin position="50"/>
        <end position="60"/>
    </location>
</feature>
<protein>
    <submittedName>
        <fullName evidence="2">Uncharacterized protein</fullName>
    </submittedName>
</protein>
<feature type="compositionally biased region" description="Basic and acidic residues" evidence="1">
    <location>
        <begin position="311"/>
        <end position="341"/>
    </location>
</feature>
<dbReference type="EMBL" id="CAJGYO010000004">
    <property type="protein sequence ID" value="CAD6224677.1"/>
    <property type="molecule type" value="Genomic_DNA"/>
</dbReference>
<feature type="region of interest" description="Disordered" evidence="1">
    <location>
        <begin position="1"/>
        <end position="60"/>
    </location>
</feature>
<accession>A0A811NHT3</accession>